<accession>A0AA88HK54</accession>
<reference evidence="1" key="1">
    <citation type="submission" date="2023-07" db="EMBL/GenBank/DDBJ databases">
        <title>Chromosome-level genome assembly of Artemia franciscana.</title>
        <authorList>
            <person name="Jo E."/>
        </authorList>
    </citation>
    <scope>NUCLEOTIDE SEQUENCE</scope>
    <source>
        <tissue evidence="1">Whole body</tissue>
    </source>
</reference>
<dbReference type="Proteomes" id="UP001187531">
    <property type="component" value="Unassembled WGS sequence"/>
</dbReference>
<protein>
    <recommendedName>
        <fullName evidence="3">Methyltransferase domain-containing protein</fullName>
    </recommendedName>
</protein>
<proteinExistence type="predicted"/>
<sequence length="256" mass="29137">MSKFAPGSPPYMLHGYQAVRNAILSVEKDACEDIKQFGGAHWKSKMIYSPDVEVDVTSGNYSLCLDYGVRPNLLRCNVYSFGLFEITFESEVAEYGCQVIGFDPNLSKNEIQYSDRFAALQIGISDGSLSENQDPAKKYIRLKDILRILKESPSNIDVIKVNVEQKDVPILTELVSSGIINHVKQFLTVFNKNDESTIEQFYAQLWVLENMGFVKFAASEWAHPSCLIVDKVTGEKQVHCYKVSMYNKQFYNKYFD</sequence>
<evidence type="ECO:0000313" key="1">
    <source>
        <dbReference type="EMBL" id="KAK2711829.1"/>
    </source>
</evidence>
<dbReference type="PANTHER" id="PTHR32026">
    <property type="entry name" value="METHYLTRANSFERASE-LIKE PROTEIN 24"/>
    <property type="match status" value="1"/>
</dbReference>
<dbReference type="InterPro" id="IPR026913">
    <property type="entry name" value="METTL24"/>
</dbReference>
<dbReference type="EMBL" id="JAVRJZ010000016">
    <property type="protein sequence ID" value="KAK2711829.1"/>
    <property type="molecule type" value="Genomic_DNA"/>
</dbReference>
<gene>
    <name evidence="1" type="ORF">QYM36_012829</name>
</gene>
<dbReference type="PANTHER" id="PTHR32026:SF10">
    <property type="entry name" value="METHYLTRANSFERASE-LIKE PROTEIN 24-RELATED"/>
    <property type="match status" value="1"/>
</dbReference>
<comment type="caution">
    <text evidence="1">The sequence shown here is derived from an EMBL/GenBank/DDBJ whole genome shotgun (WGS) entry which is preliminary data.</text>
</comment>
<keyword evidence="2" id="KW-1185">Reference proteome</keyword>
<organism evidence="1 2">
    <name type="scientific">Artemia franciscana</name>
    <name type="common">Brine shrimp</name>
    <name type="synonym">Artemia sanfranciscana</name>
    <dbReference type="NCBI Taxonomy" id="6661"/>
    <lineage>
        <taxon>Eukaryota</taxon>
        <taxon>Metazoa</taxon>
        <taxon>Ecdysozoa</taxon>
        <taxon>Arthropoda</taxon>
        <taxon>Crustacea</taxon>
        <taxon>Branchiopoda</taxon>
        <taxon>Anostraca</taxon>
        <taxon>Artemiidae</taxon>
        <taxon>Artemia</taxon>
    </lineage>
</organism>
<evidence type="ECO:0000313" key="2">
    <source>
        <dbReference type="Proteomes" id="UP001187531"/>
    </source>
</evidence>
<name>A0AA88HK54_ARTSF</name>
<dbReference type="AlphaFoldDB" id="A0AA88HK54"/>
<evidence type="ECO:0008006" key="3">
    <source>
        <dbReference type="Google" id="ProtNLM"/>
    </source>
</evidence>